<dbReference type="PANTHER" id="PTHR10655:SF17">
    <property type="entry name" value="LYSOPHOSPHOLIPASE-LIKE PROTEIN 1"/>
    <property type="match status" value="1"/>
</dbReference>
<reference evidence="4 5" key="1">
    <citation type="submission" date="2017-06" db="EMBL/GenBank/DDBJ databases">
        <authorList>
            <person name="Kim H.J."/>
            <person name="Triplett B.A."/>
        </authorList>
    </citation>
    <scope>NUCLEOTIDE SEQUENCE [LARGE SCALE GENOMIC DNA]</scope>
    <source>
        <strain evidence="4 5">B29T1</strain>
    </source>
</reference>
<evidence type="ECO:0000256" key="2">
    <source>
        <dbReference type="ARBA" id="ARBA00022801"/>
    </source>
</evidence>
<dbReference type="RefSeq" id="WP_088560448.1">
    <property type="nucleotide sequence ID" value="NZ_FYEH01000003.1"/>
</dbReference>
<dbReference type="PANTHER" id="PTHR10655">
    <property type="entry name" value="LYSOPHOSPHOLIPASE-RELATED"/>
    <property type="match status" value="1"/>
</dbReference>
<keyword evidence="5" id="KW-1185">Reference proteome</keyword>
<protein>
    <submittedName>
        <fullName evidence="4">Phospholipase/carboxylesterase</fullName>
    </submittedName>
</protein>
<evidence type="ECO:0000256" key="1">
    <source>
        <dbReference type="ARBA" id="ARBA00006499"/>
    </source>
</evidence>
<evidence type="ECO:0000313" key="4">
    <source>
        <dbReference type="EMBL" id="SNB62930.1"/>
    </source>
</evidence>
<dbReference type="InterPro" id="IPR003140">
    <property type="entry name" value="PLipase/COase/thioEstase"/>
</dbReference>
<keyword evidence="2" id="KW-0378">Hydrolase</keyword>
<dbReference type="Pfam" id="PF02230">
    <property type="entry name" value="Abhydrolase_2"/>
    <property type="match status" value="1"/>
</dbReference>
<organism evidence="4 5">
    <name type="scientific">Arboricoccus pini</name>
    <dbReference type="NCBI Taxonomy" id="1963835"/>
    <lineage>
        <taxon>Bacteria</taxon>
        <taxon>Pseudomonadati</taxon>
        <taxon>Pseudomonadota</taxon>
        <taxon>Alphaproteobacteria</taxon>
        <taxon>Geminicoccales</taxon>
        <taxon>Geminicoccaceae</taxon>
        <taxon>Arboricoccus</taxon>
    </lineage>
</organism>
<dbReference type="Proteomes" id="UP000197065">
    <property type="component" value="Unassembled WGS sequence"/>
</dbReference>
<dbReference type="GO" id="GO:0016787">
    <property type="term" value="F:hydrolase activity"/>
    <property type="evidence" value="ECO:0007669"/>
    <property type="project" value="UniProtKB-KW"/>
</dbReference>
<dbReference type="InterPro" id="IPR050565">
    <property type="entry name" value="LYPA1-2/EST-like"/>
</dbReference>
<dbReference type="AlphaFoldDB" id="A0A212QTG8"/>
<dbReference type="SUPFAM" id="SSF53474">
    <property type="entry name" value="alpha/beta-Hydrolases"/>
    <property type="match status" value="1"/>
</dbReference>
<dbReference type="EMBL" id="FYEH01000003">
    <property type="protein sequence ID" value="SNB62930.1"/>
    <property type="molecule type" value="Genomic_DNA"/>
</dbReference>
<feature type="domain" description="Phospholipase/carboxylesterase/thioesterase" evidence="3">
    <location>
        <begin position="14"/>
        <end position="199"/>
    </location>
</feature>
<dbReference type="InterPro" id="IPR029058">
    <property type="entry name" value="AB_hydrolase_fold"/>
</dbReference>
<evidence type="ECO:0000259" key="3">
    <source>
        <dbReference type="Pfam" id="PF02230"/>
    </source>
</evidence>
<proteinExistence type="inferred from homology"/>
<dbReference type="OrthoDB" id="9801763at2"/>
<dbReference type="Gene3D" id="3.40.50.1820">
    <property type="entry name" value="alpha/beta hydrolase"/>
    <property type="match status" value="1"/>
</dbReference>
<comment type="similarity">
    <text evidence="1">Belongs to the AB hydrolase superfamily. AB hydrolase 2 family.</text>
</comment>
<sequence>MLTSERLPPLSGCPPRQLVILLHGLGADGRDMIELGYKWRQGLPHSMFLAPDAPDPCDMSPFGRQWFSLMDRRTAVMAAAADVAAVQLAEFIRAGMDGAGLTSDDVAIVGFSQGMMMAMQVGLAWDRPLAAIVGYSGALLAGPVRRPMPNTPILLVQGEDDEIIPFSAHEHAIESLRMLGVEPKTLSLPGLGHMINDPASEAGLSFLKEAFAR</sequence>
<accession>A0A212QTG8</accession>
<evidence type="ECO:0000313" key="5">
    <source>
        <dbReference type="Proteomes" id="UP000197065"/>
    </source>
</evidence>
<name>A0A212QTG8_9PROT</name>
<gene>
    <name evidence="4" type="ORF">SAMN07250955_103214</name>
</gene>